<evidence type="ECO:0000256" key="2">
    <source>
        <dbReference type="ARBA" id="ARBA00022448"/>
    </source>
</evidence>
<feature type="transmembrane region" description="Helical" evidence="8">
    <location>
        <begin position="345"/>
        <end position="365"/>
    </location>
</feature>
<dbReference type="EMBL" id="QTJW01000017">
    <property type="protein sequence ID" value="RGD68280.1"/>
    <property type="molecule type" value="Genomic_DNA"/>
</dbReference>
<keyword evidence="7 8" id="KW-0472">Membrane</keyword>
<feature type="transmembrane region" description="Helical" evidence="8">
    <location>
        <begin position="20"/>
        <end position="37"/>
    </location>
</feature>
<dbReference type="PANTHER" id="PTHR23522:SF10">
    <property type="entry name" value="3-PHENYLPROPIONIC ACID TRANSPORTER-RELATED"/>
    <property type="match status" value="1"/>
</dbReference>
<reference evidence="11 13" key="2">
    <citation type="submission" date="2018-08" db="EMBL/GenBank/DDBJ databases">
        <title>A genome reference for cultivated species of the human gut microbiota.</title>
        <authorList>
            <person name="Zou Y."/>
            <person name="Xue W."/>
            <person name="Luo G."/>
        </authorList>
    </citation>
    <scope>NUCLEOTIDE SEQUENCE [LARGE SCALE GENOMIC DNA]</scope>
    <source>
        <strain evidence="11 13">AF19-13AC</strain>
    </source>
</reference>
<dbReference type="EMBL" id="CYZE01000011">
    <property type="protein sequence ID" value="CUO75585.1"/>
    <property type="molecule type" value="Genomic_DNA"/>
</dbReference>
<dbReference type="Gene3D" id="1.20.1250.20">
    <property type="entry name" value="MFS general substrate transporter like domains"/>
    <property type="match status" value="2"/>
</dbReference>
<reference evidence="10 12" key="1">
    <citation type="submission" date="2015-09" db="EMBL/GenBank/DDBJ databases">
        <authorList>
            <consortium name="Pathogen Informatics"/>
        </authorList>
    </citation>
    <scope>NUCLEOTIDE SEQUENCE [LARGE SCALE GENOMIC DNA]</scope>
    <source>
        <strain evidence="10 12">2789STDY5608850</strain>
    </source>
</reference>
<dbReference type="OrthoDB" id="65739at2"/>
<feature type="transmembrane region" description="Helical" evidence="8">
    <location>
        <begin position="76"/>
        <end position="96"/>
    </location>
</feature>
<evidence type="ECO:0000256" key="5">
    <source>
        <dbReference type="ARBA" id="ARBA00022692"/>
    </source>
</evidence>
<evidence type="ECO:0000259" key="9">
    <source>
        <dbReference type="PROSITE" id="PS50850"/>
    </source>
</evidence>
<feature type="transmembrane region" description="Helical" evidence="8">
    <location>
        <begin position="257"/>
        <end position="276"/>
    </location>
</feature>
<keyword evidence="2" id="KW-0813">Transport</keyword>
<evidence type="ECO:0000256" key="7">
    <source>
        <dbReference type="ARBA" id="ARBA00023136"/>
    </source>
</evidence>
<dbReference type="AlphaFoldDB" id="A0A174HRX0"/>
<evidence type="ECO:0000256" key="4">
    <source>
        <dbReference type="ARBA" id="ARBA00022519"/>
    </source>
</evidence>
<dbReference type="SUPFAM" id="SSF103473">
    <property type="entry name" value="MFS general substrate transporter"/>
    <property type="match status" value="1"/>
</dbReference>
<keyword evidence="3" id="KW-1003">Cell membrane</keyword>
<dbReference type="Pfam" id="PF12832">
    <property type="entry name" value="MFS_1_like"/>
    <property type="match status" value="1"/>
</dbReference>
<dbReference type="PANTHER" id="PTHR23522">
    <property type="entry name" value="BLL5896 PROTEIN"/>
    <property type="match status" value="1"/>
</dbReference>
<proteinExistence type="predicted"/>
<keyword evidence="6 8" id="KW-1133">Transmembrane helix</keyword>
<dbReference type="GO" id="GO:0005886">
    <property type="term" value="C:plasma membrane"/>
    <property type="evidence" value="ECO:0007669"/>
    <property type="project" value="UniProtKB-SubCell"/>
</dbReference>
<protein>
    <submittedName>
        <fullName evidence="11">MFS transporter</fullName>
    </submittedName>
    <submittedName>
        <fullName evidence="10">Major facilitator transporter</fullName>
    </submittedName>
</protein>
<keyword evidence="5 8" id="KW-0812">Transmembrane</keyword>
<sequence>MMTKFRAKLDSVLISGAHAGYWAGATVFSSFLVTFLIENGYTESQIGLIVTFMSLFNLISQPFWGYLADAKWDIKAVTLICMGMSIPVVLFLPLLLRSTLLLTIGCIIASCFENPVKGLLDSITNISEEKNRYIVYGIARGCGSFFSAIASLLAGNFLYKYGINWAFVIHGVLAGFALICLIAFSGKGYPENKDIRRNVSRKKDMTLKRAVRELSGNRLFLAVFVSTVLLNIGLKAGLTFTPVMINNFGGNSSHNGYSMAVNTIGMLPMMVLYSWLYRKRKINNAVIYLWACLFTVIRIASLAMVNSLWPLIFVQIINSLSYGFLQPAMIESIRQTTPLYLRSTAITLVTGVYLAIASVTGDYLAGVLIEHVGIKPMFGLCTILAILGTIAYLPVLRAANGGKENYE</sequence>
<dbReference type="Proteomes" id="UP000095651">
    <property type="component" value="Unassembled WGS sequence"/>
</dbReference>
<dbReference type="InterPro" id="IPR020846">
    <property type="entry name" value="MFS_dom"/>
</dbReference>
<accession>A0A174HRX0</accession>
<evidence type="ECO:0000313" key="11">
    <source>
        <dbReference type="EMBL" id="RGD68280.1"/>
    </source>
</evidence>
<evidence type="ECO:0000313" key="13">
    <source>
        <dbReference type="Proteomes" id="UP000261023"/>
    </source>
</evidence>
<feature type="transmembrane region" description="Helical" evidence="8">
    <location>
        <begin position="219"/>
        <end position="245"/>
    </location>
</feature>
<feature type="transmembrane region" description="Helical" evidence="8">
    <location>
        <begin position="133"/>
        <end position="159"/>
    </location>
</feature>
<feature type="domain" description="Major facilitator superfamily (MFS) profile" evidence="9">
    <location>
        <begin position="219"/>
        <end position="407"/>
    </location>
</feature>
<evidence type="ECO:0000256" key="3">
    <source>
        <dbReference type="ARBA" id="ARBA00022475"/>
    </source>
</evidence>
<evidence type="ECO:0000256" key="8">
    <source>
        <dbReference type="SAM" id="Phobius"/>
    </source>
</evidence>
<evidence type="ECO:0000313" key="12">
    <source>
        <dbReference type="Proteomes" id="UP000095651"/>
    </source>
</evidence>
<evidence type="ECO:0000256" key="1">
    <source>
        <dbReference type="ARBA" id="ARBA00004429"/>
    </source>
</evidence>
<comment type="subcellular location">
    <subcellularLocation>
        <location evidence="1">Cell inner membrane</location>
        <topology evidence="1">Multi-pass membrane protein</topology>
    </subcellularLocation>
</comment>
<keyword evidence="4" id="KW-0997">Cell inner membrane</keyword>
<organism evidence="10 12">
    <name type="scientific">Hungatella hathewayi</name>
    <dbReference type="NCBI Taxonomy" id="154046"/>
    <lineage>
        <taxon>Bacteria</taxon>
        <taxon>Bacillati</taxon>
        <taxon>Bacillota</taxon>
        <taxon>Clostridia</taxon>
        <taxon>Lachnospirales</taxon>
        <taxon>Lachnospiraceae</taxon>
        <taxon>Hungatella</taxon>
    </lineage>
</organism>
<feature type="transmembrane region" description="Helical" evidence="8">
    <location>
        <begin position="308"/>
        <end position="325"/>
    </location>
</feature>
<dbReference type="GO" id="GO:0022857">
    <property type="term" value="F:transmembrane transporter activity"/>
    <property type="evidence" value="ECO:0007669"/>
    <property type="project" value="InterPro"/>
</dbReference>
<evidence type="ECO:0000256" key="6">
    <source>
        <dbReference type="ARBA" id="ARBA00022989"/>
    </source>
</evidence>
<name>A0A174HRX0_9FIRM</name>
<feature type="transmembrane region" description="Helical" evidence="8">
    <location>
        <begin position="377"/>
        <end position="396"/>
    </location>
</feature>
<dbReference type="Proteomes" id="UP000261023">
    <property type="component" value="Unassembled WGS sequence"/>
</dbReference>
<feature type="transmembrane region" description="Helical" evidence="8">
    <location>
        <begin position="165"/>
        <end position="186"/>
    </location>
</feature>
<dbReference type="PROSITE" id="PS50850">
    <property type="entry name" value="MFS"/>
    <property type="match status" value="1"/>
</dbReference>
<dbReference type="RefSeq" id="WP_002601219.1">
    <property type="nucleotide sequence ID" value="NZ_CABIXC010000011.1"/>
</dbReference>
<dbReference type="InterPro" id="IPR024989">
    <property type="entry name" value="MFS_assoc_dom"/>
</dbReference>
<feature type="transmembrane region" description="Helical" evidence="8">
    <location>
        <begin position="285"/>
        <end position="302"/>
    </location>
</feature>
<dbReference type="InterPro" id="IPR036259">
    <property type="entry name" value="MFS_trans_sf"/>
</dbReference>
<feature type="transmembrane region" description="Helical" evidence="8">
    <location>
        <begin position="46"/>
        <end position="64"/>
    </location>
</feature>
<gene>
    <name evidence="11" type="ORF">DWX31_22445</name>
    <name evidence="10" type="ORF">ERS852407_03845</name>
</gene>
<evidence type="ECO:0000313" key="10">
    <source>
        <dbReference type="EMBL" id="CUO75585.1"/>
    </source>
</evidence>